<feature type="transmembrane region" description="Helical" evidence="1">
    <location>
        <begin position="178"/>
        <end position="198"/>
    </location>
</feature>
<dbReference type="STRING" id="1781255.BH720_14215"/>
<proteinExistence type="predicted"/>
<dbReference type="AlphaFoldDB" id="A0A1E5QJ61"/>
<accession>A0A1E5QJ61</accession>
<gene>
    <name evidence="2" type="ORF">BH720_14215</name>
</gene>
<evidence type="ECO:0000313" key="2">
    <source>
        <dbReference type="EMBL" id="OEJ74383.1"/>
    </source>
</evidence>
<reference evidence="2" key="1">
    <citation type="submission" date="2016-09" db="EMBL/GenBank/DDBJ databases">
        <title>Draft genome of thermotolerant cyanobacterium Desertifilum sp. strain IPPAS B-1220.</title>
        <authorList>
            <person name="Sinetova M.A."/>
            <person name="Bolakhan K."/>
            <person name="Zayadan B.K."/>
            <person name="Mironov K.S."/>
            <person name="Ustinova V."/>
            <person name="Kupriyanova E.V."/>
            <person name="Sidorov R.A."/>
            <person name="Skrypnik A.N."/>
            <person name="Gogoleva N.E."/>
            <person name="Gogolev Y.V."/>
            <person name="Los D.A."/>
        </authorList>
    </citation>
    <scope>NUCLEOTIDE SEQUENCE [LARGE SCALE GENOMIC DNA]</scope>
    <source>
        <strain evidence="2">IPPAS B-1220</strain>
    </source>
</reference>
<keyword evidence="1" id="KW-0812">Transmembrane</keyword>
<dbReference type="EMBL" id="MJGC01000066">
    <property type="protein sequence ID" value="OEJ74383.1"/>
    <property type="molecule type" value="Genomic_DNA"/>
</dbReference>
<sequence length="199" mass="23022">MVNTQSNNQIVSEDNFYEYFNDFVNKNSLKNLDIIEINYLVEEGLKTAYQIDTSYRKSKAFMKSNGYLLYKVVFELWSYQHQIILNNIKDTSSQAILSQENQLIEHKDIIVKLINSLESLASIDDAVILRNSWLLAWKQAIDDMDKFMASLLTSSKNRKRMNFSSKVHFPSVSPEMRYVIIATCTFVIGILIATLLLIN</sequence>
<keyword evidence="1" id="KW-0472">Membrane</keyword>
<organism evidence="2">
    <name type="scientific">Desertifilum tharense IPPAS B-1220</name>
    <dbReference type="NCBI Taxonomy" id="1781255"/>
    <lineage>
        <taxon>Bacteria</taxon>
        <taxon>Bacillati</taxon>
        <taxon>Cyanobacteriota</taxon>
        <taxon>Cyanophyceae</taxon>
        <taxon>Desertifilales</taxon>
        <taxon>Desertifilaceae</taxon>
        <taxon>Desertifilum</taxon>
    </lineage>
</organism>
<comment type="caution">
    <text evidence="2">The sequence shown here is derived from an EMBL/GenBank/DDBJ whole genome shotgun (WGS) entry which is preliminary data.</text>
</comment>
<name>A0A1E5QJ61_9CYAN</name>
<evidence type="ECO:0000256" key="1">
    <source>
        <dbReference type="SAM" id="Phobius"/>
    </source>
</evidence>
<keyword evidence="1" id="KW-1133">Transmembrane helix</keyword>
<protein>
    <submittedName>
        <fullName evidence="2">Uncharacterized protein</fullName>
    </submittedName>
</protein>